<comment type="caution">
    <text evidence="2">The sequence shown here is derived from an EMBL/GenBank/DDBJ whole genome shotgun (WGS) entry which is preliminary data.</text>
</comment>
<feature type="chain" id="PRO_5008103597" evidence="1">
    <location>
        <begin position="29"/>
        <end position="62"/>
    </location>
</feature>
<accession>A0A179HJG1</accession>
<dbReference type="AlphaFoldDB" id="A0A179HJG1"/>
<dbReference type="EMBL" id="LSBI01000005">
    <property type="protein sequence ID" value="OAQ89553.1"/>
    <property type="molecule type" value="Genomic_DNA"/>
</dbReference>
<feature type="signal peptide" evidence="1">
    <location>
        <begin position="1"/>
        <end position="28"/>
    </location>
</feature>
<sequence length="62" mass="6684">MYALFCRGFLLAVCSITLLASHSVGVLGSPASIQAGYTRHQERPTPRPVRTISLCPTAEPQI</sequence>
<evidence type="ECO:0000256" key="1">
    <source>
        <dbReference type="SAM" id="SignalP"/>
    </source>
</evidence>
<name>A0A179HJG1_PURLI</name>
<keyword evidence="1" id="KW-0732">Signal</keyword>
<protein>
    <submittedName>
        <fullName evidence="2">Uncharacterized protein</fullName>
    </submittedName>
</protein>
<reference evidence="2 3" key="1">
    <citation type="submission" date="2016-02" db="EMBL/GenBank/DDBJ databases">
        <title>Biosynthesis of antibiotic leucinostatins and their inhibition on Phytophthora in bio-control Purpureocillium lilacinum.</title>
        <authorList>
            <person name="Wang G."/>
            <person name="Liu Z."/>
            <person name="Lin R."/>
            <person name="Li E."/>
            <person name="Mao Z."/>
            <person name="Ling J."/>
            <person name="Yin W."/>
            <person name="Xie B."/>
        </authorList>
    </citation>
    <scope>NUCLEOTIDE SEQUENCE [LARGE SCALE GENOMIC DNA]</scope>
    <source>
        <strain evidence="2">PLFJ-1</strain>
    </source>
</reference>
<dbReference type="Proteomes" id="UP000078340">
    <property type="component" value="Unassembled WGS sequence"/>
</dbReference>
<gene>
    <name evidence="2" type="ORF">VFPFJ_05967</name>
</gene>
<proteinExistence type="predicted"/>
<evidence type="ECO:0000313" key="3">
    <source>
        <dbReference type="Proteomes" id="UP000078340"/>
    </source>
</evidence>
<organism evidence="2 3">
    <name type="scientific">Purpureocillium lilacinum</name>
    <name type="common">Paecilomyces lilacinus</name>
    <dbReference type="NCBI Taxonomy" id="33203"/>
    <lineage>
        <taxon>Eukaryota</taxon>
        <taxon>Fungi</taxon>
        <taxon>Dikarya</taxon>
        <taxon>Ascomycota</taxon>
        <taxon>Pezizomycotina</taxon>
        <taxon>Sordariomycetes</taxon>
        <taxon>Hypocreomycetidae</taxon>
        <taxon>Hypocreales</taxon>
        <taxon>Ophiocordycipitaceae</taxon>
        <taxon>Purpureocillium</taxon>
    </lineage>
</organism>
<evidence type="ECO:0000313" key="2">
    <source>
        <dbReference type="EMBL" id="OAQ89553.1"/>
    </source>
</evidence>